<reference evidence="3 4" key="1">
    <citation type="submission" date="2024-02" db="EMBL/GenBank/DDBJ databases">
        <authorList>
            <person name="Daric V."/>
            <person name="Darras S."/>
        </authorList>
    </citation>
    <scope>NUCLEOTIDE SEQUENCE [LARGE SCALE GENOMIC DNA]</scope>
</reference>
<dbReference type="PANTHER" id="PTHR46270:SF2">
    <property type="entry name" value="TIR DOMAIN-CONTAINING PROTEIN"/>
    <property type="match status" value="1"/>
</dbReference>
<evidence type="ECO:0000259" key="2">
    <source>
        <dbReference type="PROSITE" id="PS50104"/>
    </source>
</evidence>
<comment type="caution">
    <text evidence="3">The sequence shown here is derived from an EMBL/GenBank/DDBJ whole genome shotgun (WGS) entry which is preliminary data.</text>
</comment>
<dbReference type="InterPro" id="IPR000157">
    <property type="entry name" value="TIR_dom"/>
</dbReference>
<sequence length="467" mass="53703">MMSQDNSCYLEQYVPEKCSTPQMVTQYSDDGPNQQPHHSASSPNMSNSDVTYQVTLDQSHSVKVSRLDSKLPVRQITPDGDSYEKISKLRETRSEPALHSWDYGIIGHDDDKVIQSRWKRILEESFHVLTFNEFPLIGVTRVEKQLQFLKNCACVLWIATEKSKAACGYLKYFKGAALHKKLTEDDRRLLICVPLEYLHQPEVVIPAEYAMYDFIKEDENLITILRSHLKRIMCIGHDPSSLCSAGPIQDDFDRLKVQDEAPTQRAFNDAEPMVSNSQNAPHGEMVSVYQQWPSIFGGITVEDGPGVKPTACPGFDEKENVESPARDFKREDNRHIMISYKHKDSLDLATKINEALIEAGYRTWIDLEEMRGDMLDKMPEAVKNAFVVLVFLSPGYYESRYCEDEAKYAHKNDIPIIPIKNSNYKPEGWLDFITSSLVYYNFENEVFQEVFEKLLKDIEEKKEQPKQ</sequence>
<feature type="region of interest" description="Disordered" evidence="1">
    <location>
        <begin position="22"/>
        <end position="48"/>
    </location>
</feature>
<name>A0ABP0GT87_CLALP</name>
<dbReference type="Pfam" id="PF13676">
    <property type="entry name" value="TIR_2"/>
    <property type="match status" value="1"/>
</dbReference>
<evidence type="ECO:0000256" key="1">
    <source>
        <dbReference type="SAM" id="MobiDB-lite"/>
    </source>
</evidence>
<protein>
    <recommendedName>
        <fullName evidence="2">TIR domain-containing protein</fullName>
    </recommendedName>
</protein>
<feature type="domain" description="TIR" evidence="2">
    <location>
        <begin position="332"/>
        <end position="454"/>
    </location>
</feature>
<dbReference type="PANTHER" id="PTHR46270">
    <property type="entry name" value="ARMADILLO-TYPE FOLD-RELATED"/>
    <property type="match status" value="1"/>
</dbReference>
<dbReference type="EMBL" id="CAWYQH010000141">
    <property type="protein sequence ID" value="CAK8693899.1"/>
    <property type="molecule type" value="Genomic_DNA"/>
</dbReference>
<keyword evidence="4" id="KW-1185">Reference proteome</keyword>
<proteinExistence type="predicted"/>
<dbReference type="Proteomes" id="UP001642483">
    <property type="component" value="Unassembled WGS sequence"/>
</dbReference>
<evidence type="ECO:0000313" key="4">
    <source>
        <dbReference type="Proteomes" id="UP001642483"/>
    </source>
</evidence>
<gene>
    <name evidence="3" type="ORF">CVLEPA_LOCUS27186</name>
</gene>
<evidence type="ECO:0000313" key="3">
    <source>
        <dbReference type="EMBL" id="CAK8693899.1"/>
    </source>
</evidence>
<accession>A0ABP0GT87</accession>
<dbReference type="PROSITE" id="PS50104">
    <property type="entry name" value="TIR"/>
    <property type="match status" value="1"/>
</dbReference>
<dbReference type="InterPro" id="IPR035897">
    <property type="entry name" value="Toll_tir_struct_dom_sf"/>
</dbReference>
<dbReference type="SUPFAM" id="SSF52200">
    <property type="entry name" value="Toll/Interleukin receptor TIR domain"/>
    <property type="match status" value="1"/>
</dbReference>
<dbReference type="Gene3D" id="3.40.50.10140">
    <property type="entry name" value="Toll/interleukin-1 receptor homology (TIR) domain"/>
    <property type="match status" value="1"/>
</dbReference>
<organism evidence="3 4">
    <name type="scientific">Clavelina lepadiformis</name>
    <name type="common">Light-bulb sea squirt</name>
    <name type="synonym">Ascidia lepadiformis</name>
    <dbReference type="NCBI Taxonomy" id="159417"/>
    <lineage>
        <taxon>Eukaryota</taxon>
        <taxon>Metazoa</taxon>
        <taxon>Chordata</taxon>
        <taxon>Tunicata</taxon>
        <taxon>Ascidiacea</taxon>
        <taxon>Aplousobranchia</taxon>
        <taxon>Clavelinidae</taxon>
        <taxon>Clavelina</taxon>
    </lineage>
</organism>